<accession>A0A831LQN8</accession>
<feature type="transmembrane region" description="Helical" evidence="1">
    <location>
        <begin position="79"/>
        <end position="96"/>
    </location>
</feature>
<protein>
    <recommendedName>
        <fullName evidence="3">DUF2206 domain-containing protein</fullName>
    </recommendedName>
</protein>
<evidence type="ECO:0000256" key="1">
    <source>
        <dbReference type="SAM" id="Phobius"/>
    </source>
</evidence>
<feature type="transmembrane region" description="Helical" evidence="1">
    <location>
        <begin position="326"/>
        <end position="345"/>
    </location>
</feature>
<feature type="transmembrane region" description="Helical" evidence="1">
    <location>
        <begin position="41"/>
        <end position="59"/>
    </location>
</feature>
<feature type="transmembrane region" description="Helical" evidence="1">
    <location>
        <begin position="234"/>
        <end position="250"/>
    </location>
</feature>
<feature type="transmembrane region" description="Helical" evidence="1">
    <location>
        <begin position="202"/>
        <end position="222"/>
    </location>
</feature>
<dbReference type="Proteomes" id="UP000885648">
    <property type="component" value="Unassembled WGS sequence"/>
</dbReference>
<feature type="transmembrane region" description="Helical" evidence="1">
    <location>
        <begin position="12"/>
        <end position="35"/>
    </location>
</feature>
<proteinExistence type="predicted"/>
<evidence type="ECO:0000313" key="2">
    <source>
        <dbReference type="EMBL" id="HDS63147.1"/>
    </source>
</evidence>
<comment type="caution">
    <text evidence="2">The sequence shown here is derived from an EMBL/GenBank/DDBJ whole genome shotgun (WGS) entry which is preliminary data.</text>
</comment>
<dbReference type="AlphaFoldDB" id="A0A831LQN8"/>
<feature type="transmembrane region" description="Helical" evidence="1">
    <location>
        <begin position="102"/>
        <end position="120"/>
    </location>
</feature>
<feature type="transmembrane region" description="Helical" evidence="1">
    <location>
        <begin position="386"/>
        <end position="409"/>
    </location>
</feature>
<organism evidence="2">
    <name type="scientific">Methanofollis liminatans</name>
    <dbReference type="NCBI Taxonomy" id="2201"/>
    <lineage>
        <taxon>Archaea</taxon>
        <taxon>Methanobacteriati</taxon>
        <taxon>Methanobacteriota</taxon>
        <taxon>Stenosarchaea group</taxon>
        <taxon>Methanomicrobia</taxon>
        <taxon>Methanomicrobiales</taxon>
        <taxon>Methanomicrobiaceae</taxon>
        <taxon>Methanofollis</taxon>
    </lineage>
</organism>
<gene>
    <name evidence="2" type="ORF">ENN52_03270</name>
</gene>
<feature type="transmembrane region" description="Helical" evidence="1">
    <location>
        <begin position="483"/>
        <end position="505"/>
    </location>
</feature>
<dbReference type="EMBL" id="DSBY01000138">
    <property type="protein sequence ID" value="HDS63147.1"/>
    <property type="molecule type" value="Genomic_DNA"/>
</dbReference>
<keyword evidence="1" id="KW-0472">Membrane</keyword>
<reference evidence="2" key="1">
    <citation type="journal article" date="2020" name="mSystems">
        <title>Genome- and Community-Level Interaction Insights into Carbon Utilization and Element Cycling Functions of Hydrothermarchaeota in Hydrothermal Sediment.</title>
        <authorList>
            <person name="Zhou Z."/>
            <person name="Liu Y."/>
            <person name="Xu W."/>
            <person name="Pan J."/>
            <person name="Luo Z.H."/>
            <person name="Li M."/>
        </authorList>
    </citation>
    <scope>NUCLEOTIDE SEQUENCE</scope>
    <source>
        <strain evidence="2">SpSt-1183</strain>
    </source>
</reference>
<feature type="transmembrane region" description="Helical" evidence="1">
    <location>
        <begin position="127"/>
        <end position="150"/>
    </location>
</feature>
<name>A0A831LQN8_9EURY</name>
<sequence length="638" mass="72010">MDSSSLKRFAECLPFLISLAVIGGFLFGGIVISRWDYSVRGLSIAIPFVIAAAVLAYLFRHPQEIGDDGPLFGASRSTLYRLYAVVYVVSIVLLIAGFDRHYYLVMLIGLFLTLFVGIFSRTVSVPLTLCGIILTMMNIIYGITCAYPLFFSTTDVMGHIFMASVTYLSGHGIPVDLSPSYASFPLYHIFIAQSAHVLNLPIQQALFLVTCPAYALSVVFIYQIFTRITGNPRLSLFTCLVFSMTGVVLSEGVQMITRSAAFLGFVILLSLIFRMEATNGNRLIFQGLAVILALFIILVHQVSIILIVILLFTLMICEYIVRDRKYLSTLFVLYICVLFLGYWGYSALQFLAWFGRARWNIDFFEFEVKQTVLSDPTMDQTQVVLIYLYNNIPTSIFAAFAVTGAVYLIWRQKPKYLAVFGLFSIITLILYLPNPLFASETFAHLFRIDRFRILLSPIMALAMASGFLLIYSHQGKRDVGKRIVRSILLIVFVCFAFFSLGTVVLTEDPGTQRLYFTSEEHTGFDFVFESVPYGSALYSDYYTKRYFIQKKTDITEELGLPYYQSGPLPGAIAIPRMEGYTILRNKQLLEYNLIFEENNARYSFRPTEKNRQLLSLSTDAANGVYSTGGLEIYQGLPE</sequence>
<feature type="transmembrane region" description="Helical" evidence="1">
    <location>
        <begin position="453"/>
        <end position="471"/>
    </location>
</feature>
<keyword evidence="1" id="KW-1133">Transmembrane helix</keyword>
<feature type="transmembrane region" description="Helical" evidence="1">
    <location>
        <begin position="416"/>
        <end position="433"/>
    </location>
</feature>
<evidence type="ECO:0008006" key="3">
    <source>
        <dbReference type="Google" id="ProtNLM"/>
    </source>
</evidence>
<keyword evidence="1" id="KW-0812">Transmembrane</keyword>